<evidence type="ECO:0000256" key="1">
    <source>
        <dbReference type="SAM" id="Phobius"/>
    </source>
</evidence>
<keyword evidence="1" id="KW-0472">Membrane</keyword>
<sequence>MTEAQALPLPGNADSRRIGTALRVPVPRPVPDEVAPAARREWPAVSVVMPVLNEQKHLAASVGQILGQEYGGELELIIALGPSKDGTDRIARKLAFSDARIKLVSNPTGRTPAGLNAAVLAASHDIIARVDGHGVLLPGYMEKAVRLLEQTGAANVGGLMLAVGETPFEQAVARAYGSKVGLGGGSFHVGGSEGPAESVYLGVFRRDVLERLGGFNDHYHRAQDWELNFRIRQAGELVWFSPDLAVTYRPRSSWPELVRQFFHTGRWRREVIRQYPDTASARYLAPPVVTGAILAGTVAAAVGTVAGVPLLRHGRLAPVMYVLGVLIASFREGRGLPWRAQALLPAVLASMHLSWGAGFLFGRRPGPVADCPRR</sequence>
<protein>
    <submittedName>
        <fullName evidence="3">Glycosyltransferase family 2 protein</fullName>
        <ecNumber evidence="3">2.4.-.-</ecNumber>
    </submittedName>
</protein>
<dbReference type="PANTHER" id="PTHR43685:SF2">
    <property type="entry name" value="GLYCOSYLTRANSFERASE 2-LIKE DOMAIN-CONTAINING PROTEIN"/>
    <property type="match status" value="1"/>
</dbReference>
<accession>A0ABU2K483</accession>
<gene>
    <name evidence="3" type="ORF">RM425_03805</name>
</gene>
<dbReference type="Proteomes" id="UP001183222">
    <property type="component" value="Unassembled WGS sequence"/>
</dbReference>
<dbReference type="Gene3D" id="3.90.550.10">
    <property type="entry name" value="Spore Coat Polysaccharide Biosynthesis Protein SpsA, Chain A"/>
    <property type="match status" value="1"/>
</dbReference>
<dbReference type="GO" id="GO:0016757">
    <property type="term" value="F:glycosyltransferase activity"/>
    <property type="evidence" value="ECO:0007669"/>
    <property type="project" value="UniProtKB-KW"/>
</dbReference>
<evidence type="ECO:0000313" key="4">
    <source>
        <dbReference type="Proteomes" id="UP001183222"/>
    </source>
</evidence>
<comment type="caution">
    <text evidence="3">The sequence shown here is derived from an EMBL/GenBank/DDBJ whole genome shotgun (WGS) entry which is preliminary data.</text>
</comment>
<dbReference type="InterPro" id="IPR050834">
    <property type="entry name" value="Glycosyltransf_2"/>
</dbReference>
<keyword evidence="1" id="KW-0812">Transmembrane</keyword>
<dbReference type="InterPro" id="IPR029044">
    <property type="entry name" value="Nucleotide-diphossugar_trans"/>
</dbReference>
<keyword evidence="3" id="KW-0328">Glycosyltransferase</keyword>
<name>A0ABU2K483_9ACTN</name>
<evidence type="ECO:0000313" key="3">
    <source>
        <dbReference type="EMBL" id="MDT0275014.1"/>
    </source>
</evidence>
<dbReference type="CDD" id="cd02525">
    <property type="entry name" value="Succinoglycan_BP_ExoA"/>
    <property type="match status" value="1"/>
</dbReference>
<dbReference type="SUPFAM" id="SSF53448">
    <property type="entry name" value="Nucleotide-diphospho-sugar transferases"/>
    <property type="match status" value="1"/>
</dbReference>
<proteinExistence type="predicted"/>
<dbReference type="RefSeq" id="WP_311343827.1">
    <property type="nucleotide sequence ID" value="NZ_JAVREI010000001.1"/>
</dbReference>
<keyword evidence="4" id="KW-1185">Reference proteome</keyword>
<keyword evidence="3" id="KW-0808">Transferase</keyword>
<organism evidence="3 4">
    <name type="scientific">Blastococcus goldschmidtiae</name>
    <dbReference type="NCBI Taxonomy" id="3075546"/>
    <lineage>
        <taxon>Bacteria</taxon>
        <taxon>Bacillati</taxon>
        <taxon>Actinomycetota</taxon>
        <taxon>Actinomycetes</taxon>
        <taxon>Geodermatophilales</taxon>
        <taxon>Geodermatophilaceae</taxon>
        <taxon>Blastococcus</taxon>
    </lineage>
</organism>
<keyword evidence="1" id="KW-1133">Transmembrane helix</keyword>
<dbReference type="InterPro" id="IPR001173">
    <property type="entry name" value="Glyco_trans_2-like"/>
</dbReference>
<dbReference type="EMBL" id="JAVREI010000001">
    <property type="protein sequence ID" value="MDT0275014.1"/>
    <property type="molecule type" value="Genomic_DNA"/>
</dbReference>
<dbReference type="Pfam" id="PF00535">
    <property type="entry name" value="Glycos_transf_2"/>
    <property type="match status" value="1"/>
</dbReference>
<feature type="domain" description="Glycosyltransferase 2-like" evidence="2">
    <location>
        <begin position="46"/>
        <end position="212"/>
    </location>
</feature>
<feature type="transmembrane region" description="Helical" evidence="1">
    <location>
        <begin position="283"/>
        <end position="307"/>
    </location>
</feature>
<dbReference type="PANTHER" id="PTHR43685">
    <property type="entry name" value="GLYCOSYLTRANSFERASE"/>
    <property type="match status" value="1"/>
</dbReference>
<reference evidence="4" key="1">
    <citation type="submission" date="2023-07" db="EMBL/GenBank/DDBJ databases">
        <title>30 novel species of actinomycetes from the DSMZ collection.</title>
        <authorList>
            <person name="Nouioui I."/>
        </authorList>
    </citation>
    <scope>NUCLEOTIDE SEQUENCE [LARGE SCALE GENOMIC DNA]</scope>
    <source>
        <strain evidence="4">DSM 46792</strain>
    </source>
</reference>
<evidence type="ECO:0000259" key="2">
    <source>
        <dbReference type="Pfam" id="PF00535"/>
    </source>
</evidence>
<dbReference type="EC" id="2.4.-.-" evidence="3"/>